<evidence type="ECO:0000313" key="1">
    <source>
        <dbReference type="EMBL" id="MBW4769542.1"/>
    </source>
</evidence>
<dbReference type="EMBL" id="JAHXCT010000004">
    <property type="protein sequence ID" value="MBW4769542.1"/>
    <property type="molecule type" value="Genomic_DNA"/>
</dbReference>
<accession>A0ABS6YDA3</accession>
<keyword evidence="2" id="KW-1185">Reference proteome</keyword>
<organism evidence="1 2">
    <name type="scientific">Hoylesella nanceiensis</name>
    <dbReference type="NCBI Taxonomy" id="425941"/>
    <lineage>
        <taxon>Bacteria</taxon>
        <taxon>Pseudomonadati</taxon>
        <taxon>Bacteroidota</taxon>
        <taxon>Bacteroidia</taxon>
        <taxon>Bacteroidales</taxon>
        <taxon>Prevotellaceae</taxon>
        <taxon>Hoylesella</taxon>
    </lineage>
</organism>
<reference evidence="1 2" key="1">
    <citation type="submission" date="2021-07" db="EMBL/GenBank/DDBJ databases">
        <title>Genomic diversity and antimicrobial resistance of Prevotella spp. isolated from chronic lung disease airways.</title>
        <authorList>
            <person name="Webb K.A."/>
            <person name="Olagoke O.S."/>
            <person name="Baird T."/>
            <person name="Neill J."/>
            <person name="Pham A."/>
            <person name="Wells T.J."/>
            <person name="Ramsay K.A."/>
            <person name="Bell S.C."/>
            <person name="Sarovich D.S."/>
            <person name="Price E.P."/>
        </authorList>
    </citation>
    <scope>NUCLEOTIDE SEQUENCE [LARGE SCALE GENOMIC DNA]</scope>
    <source>
        <strain evidence="1 2">SCHI0011.S.12</strain>
    </source>
</reference>
<protein>
    <submittedName>
        <fullName evidence="1">Uncharacterized protein</fullName>
    </submittedName>
</protein>
<proteinExistence type="predicted"/>
<dbReference type="Proteomes" id="UP000788426">
    <property type="component" value="Unassembled WGS sequence"/>
</dbReference>
<gene>
    <name evidence="1" type="ORF">KZO38_07170</name>
</gene>
<name>A0ABS6YDA3_9BACT</name>
<dbReference type="RefSeq" id="WP_219481451.1">
    <property type="nucleotide sequence ID" value="NZ_JAHXCT010000004.1"/>
</dbReference>
<comment type="caution">
    <text evidence="1">The sequence shown here is derived from an EMBL/GenBank/DDBJ whole genome shotgun (WGS) entry which is preliminary data.</text>
</comment>
<evidence type="ECO:0000313" key="2">
    <source>
        <dbReference type="Proteomes" id="UP000788426"/>
    </source>
</evidence>
<sequence length="131" mass="15008">MGLFSKIFGGAKELTKISNGVANVINMLDEYESDPDLTYLYISAWITRVAVIDVVEANEYPSHYILYVPIYGTQTKITIMEAYGLTIARVTSKALDRSPRVHDYVKDILDKKEAFYEIQRQLQQETINMFS</sequence>